<dbReference type="GO" id="GO:0005524">
    <property type="term" value="F:ATP binding"/>
    <property type="evidence" value="ECO:0007669"/>
    <property type="project" value="InterPro"/>
</dbReference>
<comment type="caution">
    <text evidence="2">The sequence shown here is derived from an EMBL/GenBank/DDBJ whole genome shotgun (WGS) entry which is preliminary data.</text>
</comment>
<evidence type="ECO:0000313" key="2">
    <source>
        <dbReference type="EMBL" id="STR41938.1"/>
    </source>
</evidence>
<sequence>MAELLAESDRQPEQADHFSLLTGHDGSLRKPIEQMKTALFYPNGGLPLLIVGDSGTGKSYMAELMHEFAIAQGLLAARCALCLLQLRPVRQ</sequence>
<dbReference type="InterPro" id="IPR027417">
    <property type="entry name" value="P-loop_NTPase"/>
</dbReference>
<dbReference type="InterPro" id="IPR002078">
    <property type="entry name" value="Sigma_54_int"/>
</dbReference>
<accession>A0A7H4M0L2</accession>
<organism evidence="2 3">
    <name type="scientific">Klebsiella michiganensis</name>
    <dbReference type="NCBI Taxonomy" id="1134687"/>
    <lineage>
        <taxon>Bacteria</taxon>
        <taxon>Pseudomonadati</taxon>
        <taxon>Pseudomonadota</taxon>
        <taxon>Gammaproteobacteria</taxon>
        <taxon>Enterobacterales</taxon>
        <taxon>Enterobacteriaceae</taxon>
        <taxon>Klebsiella/Raoultella group</taxon>
        <taxon>Klebsiella</taxon>
    </lineage>
</organism>
<dbReference type="InterPro" id="IPR025662">
    <property type="entry name" value="Sigma_54_int_dom_ATP-bd_1"/>
</dbReference>
<dbReference type="SUPFAM" id="SSF52540">
    <property type="entry name" value="P-loop containing nucleoside triphosphate hydrolases"/>
    <property type="match status" value="1"/>
</dbReference>
<dbReference type="Gene3D" id="3.40.50.300">
    <property type="entry name" value="P-loop containing nucleotide triphosphate hydrolases"/>
    <property type="match status" value="1"/>
</dbReference>
<dbReference type="Pfam" id="PF00158">
    <property type="entry name" value="Sigma54_activat"/>
    <property type="match status" value="1"/>
</dbReference>
<feature type="domain" description="Sigma-54 factor interaction" evidence="1">
    <location>
        <begin position="22"/>
        <end position="69"/>
    </location>
</feature>
<dbReference type="AlphaFoldDB" id="A0A7H4M0L2"/>
<dbReference type="EMBL" id="UGJR01000002">
    <property type="protein sequence ID" value="STR41938.1"/>
    <property type="molecule type" value="Genomic_DNA"/>
</dbReference>
<gene>
    <name evidence="2" type="ORF">NCTC11694_03140</name>
</gene>
<evidence type="ECO:0000313" key="3">
    <source>
        <dbReference type="Proteomes" id="UP000255050"/>
    </source>
</evidence>
<proteinExistence type="predicted"/>
<reference evidence="2 3" key="1">
    <citation type="submission" date="2018-06" db="EMBL/GenBank/DDBJ databases">
        <authorList>
            <consortium name="Pathogen Informatics"/>
            <person name="Doyle S."/>
        </authorList>
    </citation>
    <scope>NUCLEOTIDE SEQUENCE [LARGE SCALE GENOMIC DNA]</scope>
    <source>
        <strain evidence="2 3">NCTC11694</strain>
    </source>
</reference>
<dbReference type="Proteomes" id="UP000255050">
    <property type="component" value="Unassembled WGS sequence"/>
</dbReference>
<protein>
    <submittedName>
        <fullName evidence="2">Transcriptional regulator levR</fullName>
    </submittedName>
</protein>
<evidence type="ECO:0000259" key="1">
    <source>
        <dbReference type="Pfam" id="PF00158"/>
    </source>
</evidence>
<name>A0A7H4M0L2_9ENTR</name>
<dbReference type="GO" id="GO:0006355">
    <property type="term" value="P:regulation of DNA-templated transcription"/>
    <property type="evidence" value="ECO:0007669"/>
    <property type="project" value="InterPro"/>
</dbReference>
<dbReference type="PROSITE" id="PS00675">
    <property type="entry name" value="SIGMA54_INTERACT_1"/>
    <property type="match status" value="1"/>
</dbReference>